<proteinExistence type="predicted"/>
<dbReference type="Proteomes" id="UP000290365">
    <property type="component" value="Chromosome"/>
</dbReference>
<dbReference type="RefSeq" id="WP_129885370.1">
    <property type="nucleotide sequence ID" value="NZ_CP035758.1"/>
</dbReference>
<sequence>MDLGDQLMKYLTASEAIEILKIPSATFYRFVKEGKIKKYYPTAVSKHGMYDPKEIARLSSKFRREAAEQEKSETDWVKSSDMGSIYDLEYTVYGDETGDPSIIRKWYERNPYMCRVLYNQSNRRDLWGALNIVPLTEETILKLLRGEMRDVDLDPQKDILTYEQPGIYNFYVASVIVRKERKHHFIQLLNSYFDFWCSLAPERVVGRIYGRVLSESGEMLARKLFFSPLWHISDTAFVLDMAKPNPSRIVQSFQYCIKTKSEEAAETDPD</sequence>
<dbReference type="KEGG" id="kbs:EPA93_01685"/>
<dbReference type="EMBL" id="CP035758">
    <property type="protein sequence ID" value="QBD74771.1"/>
    <property type="molecule type" value="Genomic_DNA"/>
</dbReference>
<keyword evidence="1" id="KW-0238">DNA-binding</keyword>
<accession>A0A4V0YY28</accession>
<organism evidence="1 2">
    <name type="scientific">Ktedonosporobacter rubrisoli</name>
    <dbReference type="NCBI Taxonomy" id="2509675"/>
    <lineage>
        <taxon>Bacteria</taxon>
        <taxon>Bacillati</taxon>
        <taxon>Chloroflexota</taxon>
        <taxon>Ktedonobacteria</taxon>
        <taxon>Ktedonobacterales</taxon>
        <taxon>Ktedonosporobacteraceae</taxon>
        <taxon>Ktedonosporobacter</taxon>
    </lineage>
</organism>
<protein>
    <submittedName>
        <fullName evidence="1">DNA-binding protein</fullName>
    </submittedName>
</protein>
<evidence type="ECO:0000313" key="1">
    <source>
        <dbReference type="EMBL" id="QBD74771.1"/>
    </source>
</evidence>
<evidence type="ECO:0000313" key="2">
    <source>
        <dbReference type="Proteomes" id="UP000290365"/>
    </source>
</evidence>
<keyword evidence="2" id="KW-1185">Reference proteome</keyword>
<gene>
    <name evidence="1" type="ORF">EPA93_01685</name>
</gene>
<dbReference type="GO" id="GO:0003677">
    <property type="term" value="F:DNA binding"/>
    <property type="evidence" value="ECO:0007669"/>
    <property type="project" value="UniProtKB-KW"/>
</dbReference>
<dbReference type="AlphaFoldDB" id="A0A4V0YY28"/>
<reference evidence="1 2" key="1">
    <citation type="submission" date="2019-01" db="EMBL/GenBank/DDBJ databases">
        <title>Ktedonosporobacter rubrisoli SCAWS-G2.</title>
        <authorList>
            <person name="Huang Y."/>
            <person name="Yan B."/>
        </authorList>
    </citation>
    <scope>NUCLEOTIDE SEQUENCE [LARGE SCALE GENOMIC DNA]</scope>
    <source>
        <strain evidence="1 2">SCAWS-G2</strain>
    </source>
</reference>
<dbReference type="OrthoDB" id="147618at2"/>
<name>A0A4V0YY28_KTERU</name>